<name>A0AAW1GV10_SAPOF</name>
<dbReference type="AlphaFoldDB" id="A0AAW1GV10"/>
<dbReference type="SUPFAM" id="SSF50382">
    <property type="entry name" value="Agglutinin"/>
    <property type="match status" value="2"/>
</dbReference>
<proteinExistence type="predicted"/>
<reference evidence="2" key="1">
    <citation type="submission" date="2024-03" db="EMBL/GenBank/DDBJ databases">
        <title>WGS assembly of Saponaria officinalis var. Norfolk2.</title>
        <authorList>
            <person name="Jenkins J."/>
            <person name="Shu S."/>
            <person name="Grimwood J."/>
            <person name="Barry K."/>
            <person name="Goodstein D."/>
            <person name="Schmutz J."/>
            <person name="Leebens-Mack J."/>
            <person name="Osbourn A."/>
        </authorList>
    </citation>
    <scope>NUCLEOTIDE SEQUENCE [LARGE SCALE GENOMIC DNA]</scope>
    <source>
        <strain evidence="2">JIC</strain>
    </source>
</reference>
<accession>A0AAW1GV10</accession>
<keyword evidence="3" id="KW-1185">Reference proteome</keyword>
<comment type="caution">
    <text evidence="2">The sequence shown here is derived from an EMBL/GenBank/DDBJ whole genome shotgun (WGS) entry which is preliminary data.</text>
</comment>
<dbReference type="Gene3D" id="2.170.15.10">
    <property type="entry name" value="Proaerolysin, chain A, domain 3"/>
    <property type="match status" value="1"/>
</dbReference>
<evidence type="ECO:0000313" key="3">
    <source>
        <dbReference type="Proteomes" id="UP001443914"/>
    </source>
</evidence>
<dbReference type="Pfam" id="PF07468">
    <property type="entry name" value="Agglutinin"/>
    <property type="match status" value="2"/>
</dbReference>
<dbReference type="PANTHER" id="PTHR39244:SF5">
    <property type="entry name" value="NATTERIN-3-LIKE"/>
    <property type="match status" value="1"/>
</dbReference>
<protein>
    <recommendedName>
        <fullName evidence="1">Agglutinin domain-containing protein</fullName>
    </recommendedName>
</protein>
<dbReference type="InterPro" id="IPR036242">
    <property type="entry name" value="Agglutinin_dom_sf"/>
</dbReference>
<sequence length="498" mass="57235">MSLYKITAYKITAFTLKYDGPVRNLCLITSGSLRYEERVVHNPTCKFAYEESQVGFGQGVHLRCLHNNKYLVRQAGTDWITATANEPVEDTNRRDCTLFRINIVSNNSMRWVHVNTNIFVAIAAPNDSLYSYYLTIRPNNTNQVETIPIDVERIIKLPKTVVFKGDNGKYLSVQNSIYQPFVGNDRHRKETWFETFPVSNGDVRFRSVQNNNFMRRDNNGWVVADSTDTTSNNANTVFQIARLSDTTIALINRGNNRFCQRFGNDDRFKAEIDSGVKEAELTVEEPIVDRTIDIEYRFKDARVYDEKPRSWLSQVAFNDAKDRDLETQLTITYTESHTFSFHVTTAVRTNFLMRTSAAAGVPLIAKVKTEFEFSVGFDVEVGFEKTEENSESYEFKCTVIIPPGEKRRAKVMALEARCDVPFDYIQTEVQANGEIIRTKLEDGVYRGMNGYEFHVQVYDPDEPSTLLHDDPIATHYLPDTFAREKVYLKNNRRKAIAC</sequence>
<dbReference type="CDD" id="cd00257">
    <property type="entry name" value="beta-trefoil_FSCN-like"/>
    <property type="match status" value="1"/>
</dbReference>
<dbReference type="InterPro" id="IPR008998">
    <property type="entry name" value="Agglutinin"/>
</dbReference>
<dbReference type="Proteomes" id="UP001443914">
    <property type="component" value="Unassembled WGS sequence"/>
</dbReference>
<dbReference type="InterPro" id="IPR053237">
    <property type="entry name" value="Natterin_C"/>
</dbReference>
<feature type="domain" description="Agglutinin" evidence="1">
    <location>
        <begin position="155"/>
        <end position="285"/>
    </location>
</feature>
<dbReference type="EMBL" id="JBDFQZ010000014">
    <property type="protein sequence ID" value="KAK9666908.1"/>
    <property type="molecule type" value="Genomic_DNA"/>
</dbReference>
<dbReference type="Gene3D" id="2.80.10.50">
    <property type="match status" value="2"/>
</dbReference>
<organism evidence="2 3">
    <name type="scientific">Saponaria officinalis</name>
    <name type="common">Common soapwort</name>
    <name type="synonym">Lychnis saponaria</name>
    <dbReference type="NCBI Taxonomy" id="3572"/>
    <lineage>
        <taxon>Eukaryota</taxon>
        <taxon>Viridiplantae</taxon>
        <taxon>Streptophyta</taxon>
        <taxon>Embryophyta</taxon>
        <taxon>Tracheophyta</taxon>
        <taxon>Spermatophyta</taxon>
        <taxon>Magnoliopsida</taxon>
        <taxon>eudicotyledons</taxon>
        <taxon>Gunneridae</taxon>
        <taxon>Pentapetalae</taxon>
        <taxon>Caryophyllales</taxon>
        <taxon>Caryophyllaceae</taxon>
        <taxon>Caryophylleae</taxon>
        <taxon>Saponaria</taxon>
    </lineage>
</organism>
<evidence type="ECO:0000259" key="1">
    <source>
        <dbReference type="SMART" id="SM00791"/>
    </source>
</evidence>
<dbReference type="SUPFAM" id="SSF56973">
    <property type="entry name" value="Aerolisin/ETX pore-forming domain"/>
    <property type="match status" value="1"/>
</dbReference>
<gene>
    <name evidence="2" type="ORF">RND81_14G220000</name>
</gene>
<evidence type="ECO:0000313" key="2">
    <source>
        <dbReference type="EMBL" id="KAK9666908.1"/>
    </source>
</evidence>
<dbReference type="SMART" id="SM00791">
    <property type="entry name" value="Agglutinin"/>
    <property type="match status" value="1"/>
</dbReference>
<dbReference type="PANTHER" id="PTHR39244">
    <property type="entry name" value="NATTERIN-4"/>
    <property type="match status" value="1"/>
</dbReference>